<dbReference type="Pfam" id="PF06271">
    <property type="entry name" value="RDD"/>
    <property type="match status" value="1"/>
</dbReference>
<feature type="domain" description="RDD" evidence="7">
    <location>
        <begin position="27"/>
        <end position="147"/>
    </location>
</feature>
<dbReference type="PANTHER" id="PTHR36115">
    <property type="entry name" value="PROLINE-RICH ANTIGEN HOMOLOG-RELATED"/>
    <property type="match status" value="1"/>
</dbReference>
<name>A0ABW3FDW6_9HYPH</name>
<evidence type="ECO:0000259" key="7">
    <source>
        <dbReference type="Pfam" id="PF06271"/>
    </source>
</evidence>
<evidence type="ECO:0000313" key="9">
    <source>
        <dbReference type="Proteomes" id="UP001597101"/>
    </source>
</evidence>
<evidence type="ECO:0000313" key="8">
    <source>
        <dbReference type="EMBL" id="MFD0915618.1"/>
    </source>
</evidence>
<feature type="transmembrane region" description="Helical" evidence="6">
    <location>
        <begin position="33"/>
        <end position="58"/>
    </location>
</feature>
<reference evidence="9" key="1">
    <citation type="journal article" date="2019" name="Int. J. Syst. Evol. Microbiol.">
        <title>The Global Catalogue of Microorganisms (GCM) 10K type strain sequencing project: providing services to taxonomists for standard genome sequencing and annotation.</title>
        <authorList>
            <consortium name="The Broad Institute Genomics Platform"/>
            <consortium name="The Broad Institute Genome Sequencing Center for Infectious Disease"/>
            <person name="Wu L."/>
            <person name="Ma J."/>
        </authorList>
    </citation>
    <scope>NUCLEOTIDE SEQUENCE [LARGE SCALE GENOMIC DNA]</scope>
    <source>
        <strain evidence="9">CCUG 60023</strain>
    </source>
</reference>
<evidence type="ECO:0000256" key="4">
    <source>
        <dbReference type="ARBA" id="ARBA00022989"/>
    </source>
</evidence>
<dbReference type="PANTHER" id="PTHR36115:SF6">
    <property type="entry name" value="PROLINE-RICH ANTIGEN HOMOLOG"/>
    <property type="match status" value="1"/>
</dbReference>
<evidence type="ECO:0000256" key="3">
    <source>
        <dbReference type="ARBA" id="ARBA00022692"/>
    </source>
</evidence>
<evidence type="ECO:0000256" key="2">
    <source>
        <dbReference type="ARBA" id="ARBA00022475"/>
    </source>
</evidence>
<dbReference type="Proteomes" id="UP001597101">
    <property type="component" value="Unassembled WGS sequence"/>
</dbReference>
<comment type="caution">
    <text evidence="8">The sequence shown here is derived from an EMBL/GenBank/DDBJ whole genome shotgun (WGS) entry which is preliminary data.</text>
</comment>
<dbReference type="EMBL" id="JBHTJV010000003">
    <property type="protein sequence ID" value="MFD0915618.1"/>
    <property type="molecule type" value="Genomic_DNA"/>
</dbReference>
<organism evidence="8 9">
    <name type="scientific">Pseudahrensia aquimaris</name>
    <dbReference type="NCBI Taxonomy" id="744461"/>
    <lineage>
        <taxon>Bacteria</taxon>
        <taxon>Pseudomonadati</taxon>
        <taxon>Pseudomonadota</taxon>
        <taxon>Alphaproteobacteria</taxon>
        <taxon>Hyphomicrobiales</taxon>
        <taxon>Ahrensiaceae</taxon>
        <taxon>Pseudahrensia</taxon>
    </lineage>
</organism>
<keyword evidence="9" id="KW-1185">Reference proteome</keyword>
<evidence type="ECO:0000256" key="1">
    <source>
        <dbReference type="ARBA" id="ARBA00004651"/>
    </source>
</evidence>
<feature type="transmembrane region" description="Helical" evidence="6">
    <location>
        <begin position="109"/>
        <end position="132"/>
    </location>
</feature>
<keyword evidence="3 6" id="KW-0812">Transmembrane</keyword>
<feature type="transmembrane region" description="Helical" evidence="6">
    <location>
        <begin position="64"/>
        <end position="84"/>
    </location>
</feature>
<keyword evidence="5 6" id="KW-0472">Membrane</keyword>
<proteinExistence type="predicted"/>
<gene>
    <name evidence="8" type="ORF">ACFQ14_04300</name>
</gene>
<keyword evidence="2" id="KW-1003">Cell membrane</keyword>
<keyword evidence="4 6" id="KW-1133">Transmembrane helix</keyword>
<dbReference type="InterPro" id="IPR010432">
    <property type="entry name" value="RDD"/>
</dbReference>
<dbReference type="RefSeq" id="WP_377211469.1">
    <property type="nucleotide sequence ID" value="NZ_JBHTJV010000003.1"/>
</dbReference>
<evidence type="ECO:0000256" key="6">
    <source>
        <dbReference type="SAM" id="Phobius"/>
    </source>
</evidence>
<dbReference type="InterPro" id="IPR051791">
    <property type="entry name" value="Pra-immunoreactive"/>
</dbReference>
<accession>A0ABW3FDW6</accession>
<evidence type="ECO:0000256" key="5">
    <source>
        <dbReference type="ARBA" id="ARBA00023136"/>
    </source>
</evidence>
<protein>
    <submittedName>
        <fullName evidence="8">RDD family protein</fullName>
    </submittedName>
</protein>
<sequence length="154" mass="16726">MANDTIIDNDTGQRAIDPAALDGVRTARVLGFFLDYLIVGLLSIPPALILAVFSIITFGLAVPLFAFLLPTVALIYLALTLGGPQQSTIGMRMMGVKLVRLDGRKVDPLLACLHGILFWAIGTVAFFLPLLITFFSSKKRLLHDILLGTYVARI</sequence>
<comment type="subcellular location">
    <subcellularLocation>
        <location evidence="1">Cell membrane</location>
        <topology evidence="1">Multi-pass membrane protein</topology>
    </subcellularLocation>
</comment>